<evidence type="ECO:0000256" key="6">
    <source>
        <dbReference type="ARBA" id="ARBA00023012"/>
    </source>
</evidence>
<dbReference type="FunFam" id="3.30.565.10:FF:000006">
    <property type="entry name" value="Sensor histidine kinase WalK"/>
    <property type="match status" value="1"/>
</dbReference>
<dbReference type="AlphaFoldDB" id="A0A1F5WDE0"/>
<dbReference type="EMBL" id="MFHQ01000039">
    <property type="protein sequence ID" value="OGF73635.1"/>
    <property type="molecule type" value="Genomic_DNA"/>
</dbReference>
<sequence>MYMRILDSLNIKKQCAQYRVGLWQCPQFLFLIMGMIIIVAIAATNTLANRYVAPEIAALIVLALAGVLFVIGHMIVSAFDRVARSARSKSEFISIISHHLRAPLSAIKWQIDVLLPQNQSGRLQASESAKYLNAIRENNERMIFAVNDLLDVNRIEDNDIVLCPSAFSLVELSRGAVIKFSQLYPSRSFSLHIESEDITTMQVYADEEHIRRVIQHLMDNAACYSSEGSSIMVRIVPEEAFAKWSVADEGIGIPPQDQPRIFEKFFRAQNAARHQTGGLGIGLFVAKSLVKLSRGKIGFSSAPGKGSTFWFALPIVK</sequence>
<dbReference type="Gene3D" id="1.10.287.130">
    <property type="match status" value="1"/>
</dbReference>
<dbReference type="PANTHER" id="PTHR43711">
    <property type="entry name" value="TWO-COMPONENT HISTIDINE KINASE"/>
    <property type="match status" value="1"/>
</dbReference>
<evidence type="ECO:0000256" key="4">
    <source>
        <dbReference type="ARBA" id="ARBA00022679"/>
    </source>
</evidence>
<keyword evidence="6" id="KW-0902">Two-component regulatory system</keyword>
<proteinExistence type="predicted"/>
<dbReference type="PRINTS" id="PR00344">
    <property type="entry name" value="BCTRLSENSOR"/>
</dbReference>
<dbReference type="InterPro" id="IPR003661">
    <property type="entry name" value="HisK_dim/P_dom"/>
</dbReference>
<dbReference type="Pfam" id="PF02518">
    <property type="entry name" value="HATPase_c"/>
    <property type="match status" value="1"/>
</dbReference>
<evidence type="ECO:0000256" key="2">
    <source>
        <dbReference type="ARBA" id="ARBA00012438"/>
    </source>
</evidence>
<keyword evidence="7" id="KW-1133">Transmembrane helix</keyword>
<dbReference type="InterPro" id="IPR036097">
    <property type="entry name" value="HisK_dim/P_sf"/>
</dbReference>
<keyword evidence="7" id="KW-0812">Transmembrane</keyword>
<evidence type="ECO:0000256" key="7">
    <source>
        <dbReference type="SAM" id="Phobius"/>
    </source>
</evidence>
<keyword evidence="3" id="KW-0597">Phosphoprotein</keyword>
<dbReference type="Proteomes" id="UP000178406">
    <property type="component" value="Unassembled WGS sequence"/>
</dbReference>
<feature type="transmembrane region" description="Helical" evidence="7">
    <location>
        <begin position="21"/>
        <end position="44"/>
    </location>
</feature>
<dbReference type="SMART" id="SM00388">
    <property type="entry name" value="HisKA"/>
    <property type="match status" value="1"/>
</dbReference>
<dbReference type="PANTHER" id="PTHR43711:SF1">
    <property type="entry name" value="HISTIDINE KINASE 1"/>
    <property type="match status" value="1"/>
</dbReference>
<feature type="domain" description="Histidine kinase" evidence="8">
    <location>
        <begin position="95"/>
        <end position="317"/>
    </location>
</feature>
<dbReference type="SMART" id="SM00387">
    <property type="entry name" value="HATPase_c"/>
    <property type="match status" value="1"/>
</dbReference>
<dbReference type="InterPro" id="IPR004358">
    <property type="entry name" value="Sig_transdc_His_kin-like_C"/>
</dbReference>
<evidence type="ECO:0000256" key="1">
    <source>
        <dbReference type="ARBA" id="ARBA00000085"/>
    </source>
</evidence>
<dbReference type="CDD" id="cd00082">
    <property type="entry name" value="HisKA"/>
    <property type="match status" value="1"/>
</dbReference>
<evidence type="ECO:0000313" key="9">
    <source>
        <dbReference type="EMBL" id="OGF73635.1"/>
    </source>
</evidence>
<dbReference type="SUPFAM" id="SSF55874">
    <property type="entry name" value="ATPase domain of HSP90 chaperone/DNA topoisomerase II/histidine kinase"/>
    <property type="match status" value="1"/>
</dbReference>
<dbReference type="InterPro" id="IPR003594">
    <property type="entry name" value="HATPase_dom"/>
</dbReference>
<organism evidence="9 10">
    <name type="scientific">Candidatus Giovannonibacteria bacterium RIFCSPHIGHO2_02_FULL_46_20</name>
    <dbReference type="NCBI Taxonomy" id="1798338"/>
    <lineage>
        <taxon>Bacteria</taxon>
        <taxon>Candidatus Giovannoniibacteriota</taxon>
    </lineage>
</organism>
<dbReference type="Gene3D" id="3.30.565.10">
    <property type="entry name" value="Histidine kinase-like ATPase, C-terminal domain"/>
    <property type="match status" value="1"/>
</dbReference>
<evidence type="ECO:0000256" key="3">
    <source>
        <dbReference type="ARBA" id="ARBA00022553"/>
    </source>
</evidence>
<name>A0A1F5WDE0_9BACT</name>
<evidence type="ECO:0000259" key="8">
    <source>
        <dbReference type="PROSITE" id="PS50109"/>
    </source>
</evidence>
<dbReference type="EC" id="2.7.13.3" evidence="2"/>
<dbReference type="Pfam" id="PF00512">
    <property type="entry name" value="HisKA"/>
    <property type="match status" value="1"/>
</dbReference>
<dbReference type="STRING" id="1798338.A3J56_00650"/>
<keyword evidence="4" id="KW-0808">Transferase</keyword>
<dbReference type="PROSITE" id="PS50109">
    <property type="entry name" value="HIS_KIN"/>
    <property type="match status" value="1"/>
</dbReference>
<protein>
    <recommendedName>
        <fullName evidence="2">histidine kinase</fullName>
        <ecNumber evidence="2">2.7.13.3</ecNumber>
    </recommendedName>
</protein>
<feature type="transmembrane region" description="Helical" evidence="7">
    <location>
        <begin position="56"/>
        <end position="79"/>
    </location>
</feature>
<dbReference type="InterPro" id="IPR036890">
    <property type="entry name" value="HATPase_C_sf"/>
</dbReference>
<comment type="caution">
    <text evidence="9">The sequence shown here is derived from an EMBL/GenBank/DDBJ whole genome shotgun (WGS) entry which is preliminary data.</text>
</comment>
<dbReference type="GO" id="GO:0000155">
    <property type="term" value="F:phosphorelay sensor kinase activity"/>
    <property type="evidence" value="ECO:0007669"/>
    <property type="project" value="InterPro"/>
</dbReference>
<dbReference type="InterPro" id="IPR050736">
    <property type="entry name" value="Sensor_HK_Regulatory"/>
</dbReference>
<keyword evidence="7" id="KW-0472">Membrane</keyword>
<comment type="catalytic activity">
    <reaction evidence="1">
        <text>ATP + protein L-histidine = ADP + protein N-phospho-L-histidine.</text>
        <dbReference type="EC" id="2.7.13.3"/>
    </reaction>
</comment>
<evidence type="ECO:0000256" key="5">
    <source>
        <dbReference type="ARBA" id="ARBA00022777"/>
    </source>
</evidence>
<accession>A0A1F5WDE0</accession>
<keyword evidence="5" id="KW-0418">Kinase</keyword>
<gene>
    <name evidence="9" type="ORF">A3J56_00650</name>
</gene>
<dbReference type="InterPro" id="IPR005467">
    <property type="entry name" value="His_kinase_dom"/>
</dbReference>
<dbReference type="SUPFAM" id="SSF47384">
    <property type="entry name" value="Homodimeric domain of signal transducing histidine kinase"/>
    <property type="match status" value="1"/>
</dbReference>
<evidence type="ECO:0000313" key="10">
    <source>
        <dbReference type="Proteomes" id="UP000178406"/>
    </source>
</evidence>
<reference evidence="9 10" key="1">
    <citation type="journal article" date="2016" name="Nat. Commun.">
        <title>Thousands of microbial genomes shed light on interconnected biogeochemical processes in an aquifer system.</title>
        <authorList>
            <person name="Anantharaman K."/>
            <person name="Brown C.T."/>
            <person name="Hug L.A."/>
            <person name="Sharon I."/>
            <person name="Castelle C.J."/>
            <person name="Probst A.J."/>
            <person name="Thomas B.C."/>
            <person name="Singh A."/>
            <person name="Wilkins M.J."/>
            <person name="Karaoz U."/>
            <person name="Brodie E.L."/>
            <person name="Williams K.H."/>
            <person name="Hubbard S.S."/>
            <person name="Banfield J.F."/>
        </authorList>
    </citation>
    <scope>NUCLEOTIDE SEQUENCE [LARGE SCALE GENOMIC DNA]</scope>
</reference>